<dbReference type="GO" id="GO:0003700">
    <property type="term" value="F:DNA-binding transcription factor activity"/>
    <property type="evidence" value="ECO:0007669"/>
    <property type="project" value="InterPro"/>
</dbReference>
<dbReference type="Gene3D" id="1.10.10.10">
    <property type="entry name" value="Winged helix-like DNA-binding domain superfamily/Winged helix DNA-binding domain"/>
    <property type="match status" value="1"/>
</dbReference>
<dbReference type="PATRIC" id="fig|318683.6.peg.5"/>
<dbReference type="Pfam" id="PF00126">
    <property type="entry name" value="HTH_1"/>
    <property type="match status" value="1"/>
</dbReference>
<accession>A0A149TDQ6</accession>
<dbReference type="FunFam" id="3.40.190.290:FF:000001">
    <property type="entry name" value="Transcriptional regulator, LysR family"/>
    <property type="match status" value="1"/>
</dbReference>
<sequence>MDNRFGEMKIFLRVVESGSFSEAARLSMMTPSTVSKLIGRVESRLGVQLVERSTRKLSITPEGLAYYERAQALIAELDDIEGFLSRKTVQLTGTIRINASVPFGALMVEPLLPEFWTAYPDIVVDLSLSDEMADLYLGRTDIAFRVGKLQDSSLMARHLGNVPRLIVGAPDYLERFGRPESVSDLERHRCLGFNFRRAAPVWPLQDRGRIVDRIVRGPLLANNGETVRRAAIRGAGLARLAEYHVRKDLMAGRLVEVLADTGTRDEEEIHALYQGGKRAPQRIRAFLDFVVPRLQASLSPDFSSGLDLSRYPEPC</sequence>
<dbReference type="PANTHER" id="PTHR30537">
    <property type="entry name" value="HTH-TYPE TRANSCRIPTIONAL REGULATOR"/>
    <property type="match status" value="1"/>
</dbReference>
<evidence type="ECO:0000313" key="7">
    <source>
        <dbReference type="Proteomes" id="UP000075636"/>
    </source>
</evidence>
<dbReference type="PANTHER" id="PTHR30537:SF71">
    <property type="entry name" value="TRANSCRIPTIONAL REGULATORY PROTEIN"/>
    <property type="match status" value="1"/>
</dbReference>
<evidence type="ECO:0000256" key="4">
    <source>
        <dbReference type="ARBA" id="ARBA00023163"/>
    </source>
</evidence>
<organism evidence="6 7">
    <name type="scientific">Gluconobacter albidus</name>
    <dbReference type="NCBI Taxonomy" id="318683"/>
    <lineage>
        <taxon>Bacteria</taxon>
        <taxon>Pseudomonadati</taxon>
        <taxon>Pseudomonadota</taxon>
        <taxon>Alphaproteobacteria</taxon>
        <taxon>Acetobacterales</taxon>
        <taxon>Acetobacteraceae</taxon>
        <taxon>Gluconobacter</taxon>
    </lineage>
</organism>
<comment type="caution">
    <text evidence="6">The sequence shown here is derived from an EMBL/GenBank/DDBJ whole genome shotgun (WGS) entry which is preliminary data.</text>
</comment>
<name>A0A149TDQ6_9PROT</name>
<keyword evidence="4" id="KW-0804">Transcription</keyword>
<dbReference type="RefSeq" id="WP_062110259.1">
    <property type="nucleotide sequence ID" value="NZ_LHZR01000114.1"/>
</dbReference>
<dbReference type="GO" id="GO:0043565">
    <property type="term" value="F:sequence-specific DNA binding"/>
    <property type="evidence" value="ECO:0007669"/>
    <property type="project" value="TreeGrafter"/>
</dbReference>
<comment type="similarity">
    <text evidence="1">Belongs to the LysR transcriptional regulatory family.</text>
</comment>
<dbReference type="Pfam" id="PF03466">
    <property type="entry name" value="LysR_substrate"/>
    <property type="match status" value="1"/>
</dbReference>
<evidence type="ECO:0000256" key="2">
    <source>
        <dbReference type="ARBA" id="ARBA00023015"/>
    </source>
</evidence>
<dbReference type="InterPro" id="IPR000847">
    <property type="entry name" value="LysR_HTH_N"/>
</dbReference>
<dbReference type="PROSITE" id="PS50931">
    <property type="entry name" value="HTH_LYSR"/>
    <property type="match status" value="1"/>
</dbReference>
<feature type="domain" description="HTH lysR-type" evidence="5">
    <location>
        <begin position="1"/>
        <end position="60"/>
    </location>
</feature>
<dbReference type="InterPro" id="IPR036390">
    <property type="entry name" value="WH_DNA-bd_sf"/>
</dbReference>
<dbReference type="SUPFAM" id="SSF46785">
    <property type="entry name" value="Winged helix' DNA-binding domain"/>
    <property type="match status" value="1"/>
</dbReference>
<dbReference type="SUPFAM" id="SSF53850">
    <property type="entry name" value="Periplasmic binding protein-like II"/>
    <property type="match status" value="1"/>
</dbReference>
<protein>
    <submittedName>
        <fullName evidence="6">LysR family transcriptional regulator</fullName>
    </submittedName>
</protein>
<dbReference type="EMBL" id="LHZR01000114">
    <property type="protein sequence ID" value="KXV45642.1"/>
    <property type="molecule type" value="Genomic_DNA"/>
</dbReference>
<evidence type="ECO:0000313" key="6">
    <source>
        <dbReference type="EMBL" id="KXV45642.1"/>
    </source>
</evidence>
<proteinExistence type="inferred from homology"/>
<dbReference type="STRING" id="318683.A0U94_04580"/>
<gene>
    <name evidence="6" type="ORF">AD945_15590</name>
</gene>
<dbReference type="FunFam" id="1.10.10.10:FF:000001">
    <property type="entry name" value="LysR family transcriptional regulator"/>
    <property type="match status" value="1"/>
</dbReference>
<dbReference type="InterPro" id="IPR036388">
    <property type="entry name" value="WH-like_DNA-bd_sf"/>
</dbReference>
<dbReference type="GO" id="GO:0006351">
    <property type="term" value="P:DNA-templated transcription"/>
    <property type="evidence" value="ECO:0007669"/>
    <property type="project" value="TreeGrafter"/>
</dbReference>
<reference evidence="6 7" key="1">
    <citation type="submission" date="2015-06" db="EMBL/GenBank/DDBJ databases">
        <title>Improved classification and identification of acetic acid bacteria using matrix-assisted laser desorption/ionization time-of-flight mass spectrometry; Gluconobacter nephelii and Gluconobacter uchimurae are later heterotypic synonyms of Gluconobacter japonicus and Gluconobacter oxydans, respectively.</title>
        <authorList>
            <person name="Li L."/>
            <person name="Cleenwerck I."/>
            <person name="De Vuyst L."/>
            <person name="Vandamme P."/>
        </authorList>
    </citation>
    <scope>NUCLEOTIDE SEQUENCE [LARGE SCALE GENOMIC DNA]</scope>
    <source>
        <strain evidence="6 7">LMG 1768</strain>
    </source>
</reference>
<keyword evidence="2" id="KW-0805">Transcription regulation</keyword>
<evidence type="ECO:0000256" key="1">
    <source>
        <dbReference type="ARBA" id="ARBA00009437"/>
    </source>
</evidence>
<dbReference type="InterPro" id="IPR005119">
    <property type="entry name" value="LysR_subst-bd"/>
</dbReference>
<dbReference type="AlphaFoldDB" id="A0A149TDQ6"/>
<dbReference type="Proteomes" id="UP000075636">
    <property type="component" value="Unassembled WGS sequence"/>
</dbReference>
<dbReference type="InterPro" id="IPR058163">
    <property type="entry name" value="LysR-type_TF_proteobact-type"/>
</dbReference>
<keyword evidence="3" id="KW-0238">DNA-binding</keyword>
<evidence type="ECO:0000259" key="5">
    <source>
        <dbReference type="PROSITE" id="PS50931"/>
    </source>
</evidence>
<dbReference type="OrthoDB" id="9812435at2"/>
<dbReference type="Gene3D" id="3.40.190.290">
    <property type="match status" value="1"/>
</dbReference>
<evidence type="ECO:0000256" key="3">
    <source>
        <dbReference type="ARBA" id="ARBA00023125"/>
    </source>
</evidence>